<keyword evidence="3" id="KW-1185">Reference proteome</keyword>
<accession>A0A1I2BI84</accession>
<sequence length="163" mass="18366">MVTKSETSNADQRKKRTKGGRPSKVADEKIEKTKSIGTTEAERIRLNRIHKIYTAGQTKSFSVFVKEVIFALETSAKLPTTSSKDPTYINTVIIQLTQIRQDIRSVNTLHNQVVKRINSLLVAAELKKQVHEANDIIRQLAPLVQQLTSLLDDLTRQQNGTDK</sequence>
<dbReference type="Proteomes" id="UP000198598">
    <property type="component" value="Unassembled WGS sequence"/>
</dbReference>
<reference evidence="2 3" key="1">
    <citation type="submission" date="2016-10" db="EMBL/GenBank/DDBJ databases">
        <authorList>
            <person name="de Groot N.N."/>
        </authorList>
    </citation>
    <scope>NUCLEOTIDE SEQUENCE [LARGE SCALE GENOMIC DNA]</scope>
    <source>
        <strain evidence="2 3">DSM 26130</strain>
    </source>
</reference>
<dbReference type="EMBL" id="FOLQ01000015">
    <property type="protein sequence ID" value="SFE55538.1"/>
    <property type="molecule type" value="Genomic_DNA"/>
</dbReference>
<dbReference type="InterPro" id="IPR045788">
    <property type="entry name" value="MobC_2"/>
</dbReference>
<feature type="compositionally biased region" description="Polar residues" evidence="1">
    <location>
        <begin position="1"/>
        <end position="10"/>
    </location>
</feature>
<dbReference type="AlphaFoldDB" id="A0A1I2BI84"/>
<dbReference type="OrthoDB" id="951161at2"/>
<evidence type="ECO:0000313" key="2">
    <source>
        <dbReference type="EMBL" id="SFE55538.1"/>
    </source>
</evidence>
<proteinExistence type="predicted"/>
<dbReference type="RefSeq" id="WP_093831970.1">
    <property type="nucleotide sequence ID" value="NZ_FOLQ01000015.1"/>
</dbReference>
<feature type="region of interest" description="Disordered" evidence="1">
    <location>
        <begin position="1"/>
        <end position="34"/>
    </location>
</feature>
<organism evidence="2 3">
    <name type="scientific">Spirosoma endophyticum</name>
    <dbReference type="NCBI Taxonomy" id="662367"/>
    <lineage>
        <taxon>Bacteria</taxon>
        <taxon>Pseudomonadati</taxon>
        <taxon>Bacteroidota</taxon>
        <taxon>Cytophagia</taxon>
        <taxon>Cytophagales</taxon>
        <taxon>Cytophagaceae</taxon>
        <taxon>Spirosoma</taxon>
    </lineage>
</organism>
<gene>
    <name evidence="2" type="ORF">SAMN05216167_115102</name>
</gene>
<feature type="compositionally biased region" description="Basic and acidic residues" evidence="1">
    <location>
        <begin position="24"/>
        <end position="34"/>
    </location>
</feature>
<evidence type="ECO:0000256" key="1">
    <source>
        <dbReference type="SAM" id="MobiDB-lite"/>
    </source>
</evidence>
<dbReference type="Pfam" id="PF19514">
    <property type="entry name" value="MobC_2"/>
    <property type="match status" value="1"/>
</dbReference>
<protein>
    <submittedName>
        <fullName evidence="2">Uncharacterized protein</fullName>
    </submittedName>
</protein>
<evidence type="ECO:0000313" key="3">
    <source>
        <dbReference type="Proteomes" id="UP000198598"/>
    </source>
</evidence>
<name>A0A1I2BI84_9BACT</name>